<protein>
    <submittedName>
        <fullName evidence="1">Uncharacterized protein</fullName>
    </submittedName>
</protein>
<dbReference type="STRING" id="1802555.A2755_02995"/>
<organism evidence="1 2">
    <name type="scientific">Candidatus Wolfebacteria bacterium RIFCSPHIGHO2_01_FULL_48_22</name>
    <dbReference type="NCBI Taxonomy" id="1802555"/>
    <lineage>
        <taxon>Bacteria</taxon>
        <taxon>Candidatus Wolfeibacteriota</taxon>
    </lineage>
</organism>
<evidence type="ECO:0000313" key="1">
    <source>
        <dbReference type="EMBL" id="OGM90447.1"/>
    </source>
</evidence>
<comment type="caution">
    <text evidence="1">The sequence shown here is derived from an EMBL/GenBank/DDBJ whole genome shotgun (WGS) entry which is preliminary data.</text>
</comment>
<gene>
    <name evidence="1" type="ORF">A2755_02995</name>
</gene>
<dbReference type="AlphaFoldDB" id="A0A1F8DPA1"/>
<accession>A0A1F8DPA1</accession>
<reference evidence="1 2" key="1">
    <citation type="journal article" date="2016" name="Nat. Commun.">
        <title>Thousands of microbial genomes shed light on interconnected biogeochemical processes in an aquifer system.</title>
        <authorList>
            <person name="Anantharaman K."/>
            <person name="Brown C.T."/>
            <person name="Hug L.A."/>
            <person name="Sharon I."/>
            <person name="Castelle C.J."/>
            <person name="Probst A.J."/>
            <person name="Thomas B.C."/>
            <person name="Singh A."/>
            <person name="Wilkins M.J."/>
            <person name="Karaoz U."/>
            <person name="Brodie E.L."/>
            <person name="Williams K.H."/>
            <person name="Hubbard S.S."/>
            <person name="Banfield J.F."/>
        </authorList>
    </citation>
    <scope>NUCLEOTIDE SEQUENCE [LARGE SCALE GENOMIC DNA]</scope>
</reference>
<evidence type="ECO:0000313" key="2">
    <source>
        <dbReference type="Proteomes" id="UP000177029"/>
    </source>
</evidence>
<sequence length="116" mass="13583">MWKIRTVVSYYFRYRSLLQVPRDAAAIHRIAREPVNLPTHNAACFATLDATHHFFKHRTARHFRTSLFYELLGNIQSIASRKRSQLNKLRFNRKHLFIFGIGAFASVEKKAHTSIV</sequence>
<dbReference type="EMBL" id="MGIP01000023">
    <property type="protein sequence ID" value="OGM90447.1"/>
    <property type="molecule type" value="Genomic_DNA"/>
</dbReference>
<proteinExistence type="predicted"/>
<dbReference type="Proteomes" id="UP000177029">
    <property type="component" value="Unassembled WGS sequence"/>
</dbReference>
<name>A0A1F8DPA1_9BACT</name>